<organism evidence="1 2">
    <name type="scientific">Favolaschia claudopus</name>
    <dbReference type="NCBI Taxonomy" id="2862362"/>
    <lineage>
        <taxon>Eukaryota</taxon>
        <taxon>Fungi</taxon>
        <taxon>Dikarya</taxon>
        <taxon>Basidiomycota</taxon>
        <taxon>Agaricomycotina</taxon>
        <taxon>Agaricomycetes</taxon>
        <taxon>Agaricomycetidae</taxon>
        <taxon>Agaricales</taxon>
        <taxon>Marasmiineae</taxon>
        <taxon>Mycenaceae</taxon>
        <taxon>Favolaschia</taxon>
    </lineage>
</organism>
<dbReference type="EMBL" id="JAWWNJ010000008">
    <property type="protein sequence ID" value="KAK7050123.1"/>
    <property type="molecule type" value="Genomic_DNA"/>
</dbReference>
<evidence type="ECO:0000313" key="1">
    <source>
        <dbReference type="EMBL" id="KAK7050123.1"/>
    </source>
</evidence>
<dbReference type="AlphaFoldDB" id="A0AAW0DF81"/>
<accession>A0AAW0DF81</accession>
<keyword evidence="2" id="KW-1185">Reference proteome</keyword>
<proteinExistence type="predicted"/>
<name>A0AAW0DF81_9AGAR</name>
<comment type="caution">
    <text evidence="1">The sequence shown here is derived from an EMBL/GenBank/DDBJ whole genome shotgun (WGS) entry which is preliminary data.</text>
</comment>
<sequence>MATVKKKTGKPSDFQGKRLEFLLAFHPTYADASLRGKTRGIWADFFAKYWSNFPWRLPLSQDPDESDPTDYAMLPQDAAEKELHKTTITTVEQKIKLWLGRQNKASNMKDNPWADWLTRFRTPTTSAPKKLADYQYYMQQKVYKRKVTTEYDKRKESVPKDDRMKLRTIIARELLAAETQEIRDAMKQGAEAEHAALLEKHEDALAGLPALDEEGLIEARARFSALVQPLLDGLAAHTGYEISILAGRVKSGNLDIDLHAGVTAATPAELDFSKAEPPVYQDVVRKYSKFVWNARKDASISMGVY</sequence>
<gene>
    <name evidence="1" type="ORF">R3P38DRAFT_3173183</name>
</gene>
<dbReference type="Proteomes" id="UP001362999">
    <property type="component" value="Unassembled WGS sequence"/>
</dbReference>
<reference evidence="1 2" key="1">
    <citation type="journal article" date="2024" name="J Genomics">
        <title>Draft genome sequencing and assembly of Favolaschia claudopus CIRM-BRFM 2984 isolated from oak limbs.</title>
        <authorList>
            <person name="Navarro D."/>
            <person name="Drula E."/>
            <person name="Chaduli D."/>
            <person name="Cazenave R."/>
            <person name="Ahrendt S."/>
            <person name="Wang J."/>
            <person name="Lipzen A."/>
            <person name="Daum C."/>
            <person name="Barry K."/>
            <person name="Grigoriev I.V."/>
            <person name="Favel A."/>
            <person name="Rosso M.N."/>
            <person name="Martin F."/>
        </authorList>
    </citation>
    <scope>NUCLEOTIDE SEQUENCE [LARGE SCALE GENOMIC DNA]</scope>
    <source>
        <strain evidence="1 2">CIRM-BRFM 2984</strain>
    </source>
</reference>
<evidence type="ECO:0000313" key="2">
    <source>
        <dbReference type="Proteomes" id="UP001362999"/>
    </source>
</evidence>
<protein>
    <submittedName>
        <fullName evidence="1">Uncharacterized protein</fullName>
    </submittedName>
</protein>